<gene>
    <name evidence="1" type="ORF">R1CP_37245</name>
</gene>
<evidence type="ECO:0000313" key="1">
    <source>
        <dbReference type="EMBL" id="ANS32053.1"/>
    </source>
</evidence>
<evidence type="ECO:0000313" key="2">
    <source>
        <dbReference type="Proteomes" id="UP000186108"/>
    </source>
</evidence>
<reference evidence="1 2" key="1">
    <citation type="submission" date="2014-07" db="EMBL/GenBank/DDBJ databases">
        <authorList>
            <person name="Zhang J.E."/>
            <person name="Yang H."/>
            <person name="Guo J."/>
            <person name="Deng Z."/>
            <person name="Luo H."/>
            <person name="Luo M."/>
            <person name="Zhao B."/>
        </authorList>
    </citation>
    <scope>NUCLEOTIDE SEQUENCE [LARGE SCALE GENOMIC DNA]</scope>
    <source>
        <strain evidence="1 2">1CP</strain>
        <plasmid evidence="2">Plasmid pr1cp1</plasmid>
    </source>
</reference>
<sequence length="29" mass="3575">MFTAFPEQIWTNNPWEDLHKEIRRTTDVV</sequence>
<geneLocation type="plasmid" evidence="2">
    <name>pr1cp1</name>
</geneLocation>
<proteinExistence type="predicted"/>
<accession>A0A1B1KHF4</accession>
<dbReference type="AlphaFoldDB" id="A0A1B1KHF4"/>
<dbReference type="Proteomes" id="UP000186108">
    <property type="component" value="Plasmid pR1CP1"/>
</dbReference>
<evidence type="ECO:0008006" key="3">
    <source>
        <dbReference type="Google" id="ProtNLM"/>
    </source>
</evidence>
<name>A0A1B1KHF4_RHOOP</name>
<dbReference type="EMBL" id="CP009112">
    <property type="protein sequence ID" value="ANS32053.1"/>
    <property type="molecule type" value="Genomic_DNA"/>
</dbReference>
<organism evidence="1 2">
    <name type="scientific">Rhodococcus opacus</name>
    <name type="common">Nocardia opaca</name>
    <dbReference type="NCBI Taxonomy" id="37919"/>
    <lineage>
        <taxon>Bacteria</taxon>
        <taxon>Bacillati</taxon>
        <taxon>Actinomycetota</taxon>
        <taxon>Actinomycetes</taxon>
        <taxon>Mycobacteriales</taxon>
        <taxon>Nocardiaceae</taxon>
        <taxon>Rhodococcus</taxon>
    </lineage>
</organism>
<keyword evidence="1" id="KW-0614">Plasmid</keyword>
<protein>
    <recommendedName>
        <fullName evidence="3">Transposase</fullName>
    </recommendedName>
</protein>